<sequence length="173" mass="19490">MAPQELQQLAAEAEIRRVLAQYCRALDRMDKNAAYGVWHSDGSALYHDIFEGSGHGFVDWVWQAHAAMERHSHQIAQSWIAVDGDSARSESYVTVCLWTLPDADGRQQEIVGRGRYLDRWACRKGRWAIEHREHVLDMQTIHPLGAEAGQASVKGYVSAVSSRDSSDPSFNYC</sequence>
<gene>
    <name evidence="2" type="ORF">FVW59_11100</name>
</gene>
<comment type="caution">
    <text evidence="2">The sequence shown here is derived from an EMBL/GenBank/DDBJ whole genome shotgun (WGS) entry which is preliminary data.</text>
</comment>
<reference evidence="2 3" key="1">
    <citation type="submission" date="2019-08" db="EMBL/GenBank/DDBJ databases">
        <title>Parahaliea maris sp. nov., isolated from the surface seawater.</title>
        <authorList>
            <person name="Liu Y."/>
        </authorList>
    </citation>
    <scope>NUCLEOTIDE SEQUENCE [LARGE SCALE GENOMIC DNA]</scope>
    <source>
        <strain evidence="2 3">S2-26</strain>
    </source>
</reference>
<dbReference type="SUPFAM" id="SSF54427">
    <property type="entry name" value="NTF2-like"/>
    <property type="match status" value="1"/>
</dbReference>
<dbReference type="RefSeq" id="WP_148064368.1">
    <property type="nucleotide sequence ID" value="NZ_VRYZ01000004.1"/>
</dbReference>
<evidence type="ECO:0000259" key="1">
    <source>
        <dbReference type="Pfam" id="PF13577"/>
    </source>
</evidence>
<keyword evidence="3" id="KW-1185">Reference proteome</keyword>
<proteinExistence type="predicted"/>
<organism evidence="2 3">
    <name type="scientific">Parahaliea aestuarii</name>
    <dbReference type="NCBI Taxonomy" id="1852021"/>
    <lineage>
        <taxon>Bacteria</taxon>
        <taxon>Pseudomonadati</taxon>
        <taxon>Pseudomonadota</taxon>
        <taxon>Gammaproteobacteria</taxon>
        <taxon>Cellvibrionales</taxon>
        <taxon>Halieaceae</taxon>
        <taxon>Parahaliea</taxon>
    </lineage>
</organism>
<dbReference type="Pfam" id="PF13577">
    <property type="entry name" value="SnoaL_4"/>
    <property type="match status" value="1"/>
</dbReference>
<accession>A0A5C8ZTD3</accession>
<dbReference type="OrthoDB" id="581683at2"/>
<dbReference type="InterPro" id="IPR032710">
    <property type="entry name" value="NTF2-like_dom_sf"/>
</dbReference>
<protein>
    <submittedName>
        <fullName evidence="2">Nuclear transport factor 2 family protein</fullName>
    </submittedName>
</protein>
<dbReference type="Gene3D" id="3.10.450.50">
    <property type="match status" value="1"/>
</dbReference>
<evidence type="ECO:0000313" key="2">
    <source>
        <dbReference type="EMBL" id="TXS91695.1"/>
    </source>
</evidence>
<evidence type="ECO:0000313" key="3">
    <source>
        <dbReference type="Proteomes" id="UP000321933"/>
    </source>
</evidence>
<dbReference type="EMBL" id="VRYZ01000004">
    <property type="protein sequence ID" value="TXS91695.1"/>
    <property type="molecule type" value="Genomic_DNA"/>
</dbReference>
<dbReference type="Proteomes" id="UP000321933">
    <property type="component" value="Unassembled WGS sequence"/>
</dbReference>
<name>A0A5C8ZTD3_9GAMM</name>
<feature type="domain" description="SnoaL-like" evidence="1">
    <location>
        <begin position="7"/>
        <end position="132"/>
    </location>
</feature>
<dbReference type="AlphaFoldDB" id="A0A5C8ZTD3"/>
<dbReference type="InterPro" id="IPR037401">
    <property type="entry name" value="SnoaL-like"/>
</dbReference>